<sequence>MFNAPLVFFSLLDCPISIRYFETLKILLWFSNTGSSCTTDGSRGLDVPPIRSLRYYLHNTVQTTSIYLLPTTTFADPSHWLSVSSTWSIISLSFDKQYNRIADSQKFTELKYDVLYHYRWRKIQVHRKRALGSLRLVPSTSAIISIPALAPFEDPRSPPELFWVKHQPYLQNIGYMLLPRYHSDRRPSWIKKDGTNLKEKYSWAKYISHLDVIRMEDGVKVALRSSQELAMTMHLSLPKLRSDPRNHTVPVLGTIPIPGEETERVFVVLPVLRWFHTPYFHCRREFADAFRKILEVVDWRSISKTTVLSSHSRDACTLNFLMDATNLYPKGFHMAYQTSIDGVRHTLHARPRCLVAPVKYYIIDFETTRHFPEGKDSARAIKLKCQIKTLPEFLGAPAPYNPFRLDVYNVSATFLEFCEQYAGLDEFKPLCLQMMAKDPTKPPTTPEMLVKFDAFIGLNYEIWMRSHIWLDYSWHKPPSRFIQFLWPKFPSLLPYF</sequence>
<dbReference type="RefSeq" id="XP_060327952.1">
    <property type="nucleotide sequence ID" value="XM_060468580.1"/>
</dbReference>
<dbReference type="GeneID" id="85352128"/>
<reference evidence="1" key="1">
    <citation type="submission" date="2023-06" db="EMBL/GenBank/DDBJ databases">
        <authorList>
            <consortium name="Lawrence Berkeley National Laboratory"/>
            <person name="Ahrendt S."/>
            <person name="Sahu N."/>
            <person name="Indic B."/>
            <person name="Wong-Bajracharya J."/>
            <person name="Merenyi Z."/>
            <person name="Ke H.-M."/>
            <person name="Monk M."/>
            <person name="Kocsube S."/>
            <person name="Drula E."/>
            <person name="Lipzen A."/>
            <person name="Balint B."/>
            <person name="Henrissat B."/>
            <person name="Andreopoulos B."/>
            <person name="Martin F.M."/>
            <person name="Harder C.B."/>
            <person name="Rigling D."/>
            <person name="Ford K.L."/>
            <person name="Foster G.D."/>
            <person name="Pangilinan J."/>
            <person name="Papanicolaou A."/>
            <person name="Barry K."/>
            <person name="LaButti K."/>
            <person name="Viragh M."/>
            <person name="Koriabine M."/>
            <person name="Yan M."/>
            <person name="Riley R."/>
            <person name="Champramary S."/>
            <person name="Plett K.L."/>
            <person name="Tsai I.J."/>
            <person name="Slot J."/>
            <person name="Sipos G."/>
            <person name="Plett J."/>
            <person name="Nagy L.G."/>
            <person name="Grigoriev I.V."/>
        </authorList>
    </citation>
    <scope>NUCLEOTIDE SEQUENCE</scope>
    <source>
        <strain evidence="1">CCBAS 213</strain>
    </source>
</reference>
<keyword evidence="2" id="KW-1185">Reference proteome</keyword>
<dbReference type="Proteomes" id="UP001175211">
    <property type="component" value="Unassembled WGS sequence"/>
</dbReference>
<name>A0AA39MZP8_ARMTA</name>
<accession>A0AA39MZP8</accession>
<comment type="caution">
    <text evidence="1">The sequence shown here is derived from an EMBL/GenBank/DDBJ whole genome shotgun (WGS) entry which is preliminary data.</text>
</comment>
<protein>
    <submittedName>
        <fullName evidence="1">Uncharacterized protein</fullName>
    </submittedName>
</protein>
<dbReference type="AlphaFoldDB" id="A0AA39MZP8"/>
<dbReference type="EMBL" id="JAUEPS010000031">
    <property type="protein sequence ID" value="KAK0452118.1"/>
    <property type="molecule type" value="Genomic_DNA"/>
</dbReference>
<evidence type="ECO:0000313" key="1">
    <source>
        <dbReference type="EMBL" id="KAK0452118.1"/>
    </source>
</evidence>
<proteinExistence type="predicted"/>
<evidence type="ECO:0000313" key="2">
    <source>
        <dbReference type="Proteomes" id="UP001175211"/>
    </source>
</evidence>
<organism evidence="1 2">
    <name type="scientific">Armillaria tabescens</name>
    <name type="common">Ringless honey mushroom</name>
    <name type="synonym">Agaricus tabescens</name>
    <dbReference type="NCBI Taxonomy" id="1929756"/>
    <lineage>
        <taxon>Eukaryota</taxon>
        <taxon>Fungi</taxon>
        <taxon>Dikarya</taxon>
        <taxon>Basidiomycota</taxon>
        <taxon>Agaricomycotina</taxon>
        <taxon>Agaricomycetes</taxon>
        <taxon>Agaricomycetidae</taxon>
        <taxon>Agaricales</taxon>
        <taxon>Marasmiineae</taxon>
        <taxon>Physalacriaceae</taxon>
        <taxon>Desarmillaria</taxon>
    </lineage>
</organism>
<gene>
    <name evidence="1" type="ORF">EV420DRAFT_1311673</name>
</gene>